<organism evidence="1 2">
    <name type="scientific">Candidatus Kuenenbacteria bacterium CG22_combo_CG10-13_8_21_14_all_39_9</name>
    <dbReference type="NCBI Taxonomy" id="1974621"/>
    <lineage>
        <taxon>Bacteria</taxon>
        <taxon>Candidatus Kueneniibacteriota</taxon>
    </lineage>
</organism>
<dbReference type="AlphaFoldDB" id="A0A2H0D0L8"/>
<proteinExistence type="predicted"/>
<sequence>MKTVTLPKTKYEILRKRASLYEEIFRFLPEKIFGMETYSKKRIKEFLKEDKMDRKTRNRLQKLLKSL</sequence>
<reference evidence="1 2" key="1">
    <citation type="submission" date="2017-09" db="EMBL/GenBank/DDBJ databases">
        <title>Depth-based differentiation of microbial function through sediment-hosted aquifers and enrichment of novel symbionts in the deep terrestrial subsurface.</title>
        <authorList>
            <person name="Probst A.J."/>
            <person name="Ladd B."/>
            <person name="Jarett J.K."/>
            <person name="Geller-Mcgrath D.E."/>
            <person name="Sieber C.M."/>
            <person name="Emerson J.B."/>
            <person name="Anantharaman K."/>
            <person name="Thomas B.C."/>
            <person name="Malmstrom R."/>
            <person name="Stieglmeier M."/>
            <person name="Klingl A."/>
            <person name="Woyke T."/>
            <person name="Ryan C.M."/>
            <person name="Banfield J.F."/>
        </authorList>
    </citation>
    <scope>NUCLEOTIDE SEQUENCE [LARGE SCALE GENOMIC DNA]</scope>
    <source>
        <strain evidence="1">CG22_combo_CG10-13_8_21_14_all_39_9</strain>
    </source>
</reference>
<evidence type="ECO:0000313" key="2">
    <source>
        <dbReference type="Proteomes" id="UP000230159"/>
    </source>
</evidence>
<name>A0A2H0D0L8_9BACT</name>
<protein>
    <submittedName>
        <fullName evidence="1">Uncharacterized protein</fullName>
    </submittedName>
</protein>
<evidence type="ECO:0000313" key="1">
    <source>
        <dbReference type="EMBL" id="PIP75160.1"/>
    </source>
</evidence>
<dbReference type="EMBL" id="PCTN01000229">
    <property type="protein sequence ID" value="PIP75160.1"/>
    <property type="molecule type" value="Genomic_DNA"/>
</dbReference>
<dbReference type="Proteomes" id="UP000230159">
    <property type="component" value="Unassembled WGS sequence"/>
</dbReference>
<accession>A0A2H0D0L8</accession>
<gene>
    <name evidence="1" type="ORF">COW86_05355</name>
</gene>
<comment type="caution">
    <text evidence="1">The sequence shown here is derived from an EMBL/GenBank/DDBJ whole genome shotgun (WGS) entry which is preliminary data.</text>
</comment>